<evidence type="ECO:0000313" key="2">
    <source>
        <dbReference type="Proteomes" id="UP001501523"/>
    </source>
</evidence>
<comment type="caution">
    <text evidence="1">The sequence shown here is derived from an EMBL/GenBank/DDBJ whole genome shotgun (WGS) entry which is preliminary data.</text>
</comment>
<name>A0ABN1ILJ1_9GAMM</name>
<dbReference type="EMBL" id="BAAAEU010000010">
    <property type="protein sequence ID" value="GAA0716577.1"/>
    <property type="molecule type" value="Genomic_DNA"/>
</dbReference>
<evidence type="ECO:0000313" key="1">
    <source>
        <dbReference type="EMBL" id="GAA0716577.1"/>
    </source>
</evidence>
<gene>
    <name evidence="1" type="ORF">GCM10009105_23120</name>
</gene>
<organism evidence="1 2">
    <name type="scientific">Dokdonella soli</name>
    <dbReference type="NCBI Taxonomy" id="529810"/>
    <lineage>
        <taxon>Bacteria</taxon>
        <taxon>Pseudomonadati</taxon>
        <taxon>Pseudomonadota</taxon>
        <taxon>Gammaproteobacteria</taxon>
        <taxon>Lysobacterales</taxon>
        <taxon>Rhodanobacteraceae</taxon>
        <taxon>Dokdonella</taxon>
    </lineage>
</organism>
<proteinExistence type="predicted"/>
<sequence length="106" mass="11214">MARAGRHALPAGSRSRRGCAVGGLPECALLHNGKFGVARRDILVDRVAAAGKPQDDEQKTCAQTLGKRTDSVGSVADAPFRQWNGELVRCHDLIGVDYDSQASPSA</sequence>
<reference evidence="1 2" key="1">
    <citation type="journal article" date="2019" name="Int. J. Syst. Evol. Microbiol.">
        <title>The Global Catalogue of Microorganisms (GCM) 10K type strain sequencing project: providing services to taxonomists for standard genome sequencing and annotation.</title>
        <authorList>
            <consortium name="The Broad Institute Genomics Platform"/>
            <consortium name="The Broad Institute Genome Sequencing Center for Infectious Disease"/>
            <person name="Wu L."/>
            <person name="Ma J."/>
        </authorList>
    </citation>
    <scope>NUCLEOTIDE SEQUENCE [LARGE SCALE GENOMIC DNA]</scope>
    <source>
        <strain evidence="1 2">JCM 15421</strain>
    </source>
</reference>
<keyword evidence="2" id="KW-1185">Reference proteome</keyword>
<dbReference type="Proteomes" id="UP001501523">
    <property type="component" value="Unassembled WGS sequence"/>
</dbReference>
<accession>A0ABN1ILJ1</accession>
<protein>
    <submittedName>
        <fullName evidence="1">Uncharacterized protein</fullName>
    </submittedName>
</protein>